<evidence type="ECO:0000259" key="2">
    <source>
        <dbReference type="PROSITE" id="PS50164"/>
    </source>
</evidence>
<dbReference type="Proteomes" id="UP000297192">
    <property type="component" value="Segment"/>
</dbReference>
<keyword evidence="1" id="KW-0175">Coiled coil</keyword>
<keyword evidence="4" id="KW-1185">Reference proteome</keyword>
<dbReference type="SUPFAM" id="SSF82771">
    <property type="entry name" value="GIY-YIG endonuclease"/>
    <property type="match status" value="1"/>
</dbReference>
<dbReference type="InterPro" id="IPR000305">
    <property type="entry name" value="GIY-YIG_endonuc"/>
</dbReference>
<dbReference type="InterPro" id="IPR035901">
    <property type="entry name" value="GIY-YIG_endonuc_sf"/>
</dbReference>
<gene>
    <name evidence="3" type="primary">30R</name>
</gene>
<sequence>MNKNFKVNNMEIYPEGYIYMIENNFDSKIYIGYTTIPVEEKFIQHKTSTNNKMPFHVFMKTHGPENFSVKCLHTATNVSICDLQILERSFIKDLNELNQNQLIPDDLKKSREKIFEYEYPEITLEYILEITKDYDKILQPNDFIKFIFPDDVNVGKIIDGFKSSGKVTKQILDWLGCEKSSFLKRLASHNIEFKLIDDDIVMDFQDFKTISICLKTKRSNDIRNYFLSIEKLFNIYQEYVLYCEEFGLRERNMIDDLITELKEYKERTEKTQEEYERRSKDERRRLESKYNKILKNGEQMLEYAEKAEEDRIQTMNDMNVVRNVISPQPNRTKLNKLGIVKMSPRYVWAEGDPEYFKHINAVVVRTQTSGFNSRLTKIRNAGNGTNRRATVLFEVEMADAINLFAKLREMYSNVFRFEPPFGIRYRRDEDLVGAVRRICGMDV</sequence>
<evidence type="ECO:0000256" key="1">
    <source>
        <dbReference type="SAM" id="Coils"/>
    </source>
</evidence>
<evidence type="ECO:0000313" key="3">
    <source>
        <dbReference type="EMBL" id="ATE87039.1"/>
    </source>
</evidence>
<dbReference type="Pfam" id="PF10553">
    <property type="entry name" value="MSV199"/>
    <property type="match status" value="1"/>
</dbReference>
<dbReference type="RefSeq" id="YP_010084782.1">
    <property type="nucleotide sequence ID" value="NC_055165.1"/>
</dbReference>
<keyword evidence="3" id="KW-0378">Hydrolase</keyword>
<accession>A0A291B0M1</accession>
<organism evidence="3">
    <name type="scientific">Shrimp hemocyte iridescent virus</name>
    <dbReference type="NCBI Taxonomy" id="2039780"/>
    <lineage>
        <taxon>Viruses</taxon>
        <taxon>Varidnaviria</taxon>
        <taxon>Bamfordvirae</taxon>
        <taxon>Nucleocytoviricota</taxon>
        <taxon>Megaviricetes</taxon>
        <taxon>Pimascovirales</taxon>
        <taxon>Pimascovirales incertae sedis</taxon>
        <taxon>Iridoviridae</taxon>
        <taxon>Betairidovirinae</taxon>
        <taxon>Decapodiridovirus</taxon>
        <taxon>Decapodiridovirus litopenaeus1</taxon>
        <taxon>Decapod iridescent virus 1</taxon>
    </lineage>
</organism>
<proteinExistence type="predicted"/>
<feature type="domain" description="GIY-YIG" evidence="2">
    <location>
        <begin position="14"/>
        <end position="100"/>
    </location>
</feature>
<dbReference type="KEGG" id="vg:65099802"/>
<dbReference type="Gene3D" id="3.40.1440.10">
    <property type="entry name" value="GIY-YIG endonuclease"/>
    <property type="match status" value="1"/>
</dbReference>
<dbReference type="GO" id="GO:0004519">
    <property type="term" value="F:endonuclease activity"/>
    <property type="evidence" value="ECO:0007669"/>
    <property type="project" value="UniProtKB-KW"/>
</dbReference>
<keyword evidence="3" id="KW-0255">Endonuclease</keyword>
<reference evidence="3" key="1">
    <citation type="journal article" date="2017" name="Arch. Virol.">
        <title>Complete genome sequence of shrimp hemocyte iridescent virus (SHIV) isolated from white leg shrimp, Litopenaeus vannamei.</title>
        <authorList>
            <person name="Qiu L."/>
            <person name="Chen M.M."/>
            <person name="Wang R.Y."/>
            <person name="Wan X.Y."/>
            <person name="Li C."/>
            <person name="Zhang Q.L."/>
            <person name="Dong X."/>
            <person name="Yang B."/>
            <person name="Xiang J.H."/>
            <person name="Huang J."/>
        </authorList>
    </citation>
    <scope>NUCLEOTIDE SEQUENCE [LARGE SCALE GENOMIC DNA]</scope>
    <source>
        <strain evidence="3">20141215</strain>
    </source>
</reference>
<keyword evidence="3" id="KW-0540">Nuclease</keyword>
<dbReference type="Pfam" id="PF01541">
    <property type="entry name" value="GIY-YIG"/>
    <property type="match status" value="1"/>
</dbReference>
<dbReference type="EMBL" id="MF599468">
    <property type="protein sequence ID" value="ATE87039.1"/>
    <property type="molecule type" value="Genomic_DNA"/>
</dbReference>
<evidence type="ECO:0000313" key="4">
    <source>
        <dbReference type="Proteomes" id="UP000297192"/>
    </source>
</evidence>
<dbReference type="GeneID" id="65099802"/>
<dbReference type="PROSITE" id="PS50164">
    <property type="entry name" value="GIY_YIG"/>
    <property type="match status" value="1"/>
</dbReference>
<feature type="coiled-coil region" evidence="1">
    <location>
        <begin position="254"/>
        <end position="292"/>
    </location>
</feature>
<dbReference type="InterPro" id="IPR018879">
    <property type="entry name" value="MSV199_dom"/>
</dbReference>
<name>A0A291B0M1_9VIRU</name>
<reference evidence="3" key="2">
    <citation type="journal article" date="2017" name="Sci. Rep.">
        <title>Characterization of a new member of Iridoviridae, Shrimp hemocyte iridescent virus (SHIV), found in white leg shrimp (Litopenaeus vannamei).</title>
        <authorList>
            <person name="Qiu L."/>
            <person name="Chen M.M."/>
            <person name="Wan X.Y."/>
            <person name="Li C."/>
            <person name="Zhang Q.L."/>
            <person name="Wang R.Y."/>
            <person name="Cheng D.Y."/>
            <person name="Dong X."/>
            <person name="Yang B."/>
            <person name="Wang X.H."/>
            <person name="Xiang J.H."/>
            <person name="Huang J."/>
        </authorList>
    </citation>
    <scope>NUCLEOTIDE SEQUENCE [LARGE SCALE GENOMIC DNA]</scope>
    <source>
        <strain evidence="3">20141215</strain>
    </source>
</reference>
<protein>
    <submittedName>
        <fullName evidence="3">Group I intron endonuclease</fullName>
    </submittedName>
</protein>